<feature type="chain" id="PRO_5016918453" description="Glycine-rich protein" evidence="1">
    <location>
        <begin position="19"/>
        <end position="106"/>
    </location>
</feature>
<accession>A0A370NEB1</accession>
<gene>
    <name evidence="2" type="ORF">DLM46_05610</name>
</gene>
<name>A0A370NEB1_9BURK</name>
<keyword evidence="1" id="KW-0732">Signal</keyword>
<dbReference type="Proteomes" id="UP000254875">
    <property type="component" value="Unassembled WGS sequence"/>
</dbReference>
<evidence type="ECO:0000313" key="3">
    <source>
        <dbReference type="Proteomes" id="UP000254875"/>
    </source>
</evidence>
<dbReference type="EMBL" id="QHKS01000003">
    <property type="protein sequence ID" value="RDK03920.1"/>
    <property type="molecule type" value="Genomic_DNA"/>
</dbReference>
<evidence type="ECO:0008006" key="4">
    <source>
        <dbReference type="Google" id="ProtNLM"/>
    </source>
</evidence>
<feature type="signal peptide" evidence="1">
    <location>
        <begin position="1"/>
        <end position="18"/>
    </location>
</feature>
<keyword evidence="3" id="KW-1185">Reference proteome</keyword>
<proteinExistence type="predicted"/>
<dbReference type="PROSITE" id="PS51257">
    <property type="entry name" value="PROKAR_LIPOPROTEIN"/>
    <property type="match status" value="1"/>
</dbReference>
<dbReference type="RefSeq" id="WP_115099995.1">
    <property type="nucleotide sequence ID" value="NZ_QHKS01000003.1"/>
</dbReference>
<evidence type="ECO:0000256" key="1">
    <source>
        <dbReference type="SAM" id="SignalP"/>
    </source>
</evidence>
<organism evidence="2 3">
    <name type="scientific">Paraburkholderia lacunae</name>
    <dbReference type="NCBI Taxonomy" id="2211104"/>
    <lineage>
        <taxon>Bacteria</taxon>
        <taxon>Pseudomonadati</taxon>
        <taxon>Pseudomonadota</taxon>
        <taxon>Betaproteobacteria</taxon>
        <taxon>Burkholderiales</taxon>
        <taxon>Burkholderiaceae</taxon>
        <taxon>Paraburkholderia</taxon>
    </lineage>
</organism>
<protein>
    <recommendedName>
        <fullName evidence="4">Glycine-rich protein</fullName>
    </recommendedName>
</protein>
<comment type="caution">
    <text evidence="2">The sequence shown here is derived from an EMBL/GenBank/DDBJ whole genome shotgun (WGS) entry which is preliminary data.</text>
</comment>
<reference evidence="3" key="1">
    <citation type="submission" date="2018-05" db="EMBL/GenBank/DDBJ databases">
        <authorList>
            <person name="Feng T."/>
        </authorList>
    </citation>
    <scope>NUCLEOTIDE SEQUENCE [LARGE SCALE GENOMIC DNA]</scope>
    <source>
        <strain evidence="3">S27</strain>
    </source>
</reference>
<dbReference type="AlphaFoldDB" id="A0A370NEB1"/>
<evidence type="ECO:0000313" key="2">
    <source>
        <dbReference type="EMBL" id="RDK03920.1"/>
    </source>
</evidence>
<sequence>MSKLIGSAALLAVAASLAGCVVAPGYDYAYAQPYYPGYPGYVYPYGPAYAPVYGTIGIWGGGWGGPCCYHGNGHWRGGGYGGWHGGGWHGGGSSWQSGGGHGGHGH</sequence>